<dbReference type="Proteomes" id="UP000014760">
    <property type="component" value="Unassembled WGS sequence"/>
</dbReference>
<accession>R7V1H4</accession>
<proteinExistence type="predicted"/>
<dbReference type="HOGENOM" id="CLU_1908665_0_0_1"/>
<evidence type="ECO:0000313" key="3">
    <source>
        <dbReference type="Proteomes" id="UP000014760"/>
    </source>
</evidence>
<dbReference type="EMBL" id="AMQN01019434">
    <property type="status" value="NOT_ANNOTATED_CDS"/>
    <property type="molecule type" value="Genomic_DNA"/>
</dbReference>
<sequence>MDSEEKLDIFALSASWISPKYRKHLRFYLYSKQYNEIGVTTQPKQNITAEAFVGNVGISHPSLTLLYVKDQVIKDMIACNIRGAIQVGAFYTDQLLAYQQAIGQYLAVVYQLMDCVLLNLARVTKCGSEDELQ</sequence>
<dbReference type="EnsemblMetazoa" id="CapteT202639">
    <property type="protein sequence ID" value="CapteP202639"/>
    <property type="gene ID" value="CapteG202639"/>
</dbReference>
<name>R7V1H4_CAPTE</name>
<protein>
    <submittedName>
        <fullName evidence="1 2">Uncharacterized protein</fullName>
    </submittedName>
</protein>
<gene>
    <name evidence="1" type="ORF">CAPTEDRAFT_202639</name>
</gene>
<reference evidence="1 3" key="2">
    <citation type="journal article" date="2013" name="Nature">
        <title>Insights into bilaterian evolution from three spiralian genomes.</title>
        <authorList>
            <person name="Simakov O."/>
            <person name="Marletaz F."/>
            <person name="Cho S.J."/>
            <person name="Edsinger-Gonzales E."/>
            <person name="Havlak P."/>
            <person name="Hellsten U."/>
            <person name="Kuo D.H."/>
            <person name="Larsson T."/>
            <person name="Lv J."/>
            <person name="Arendt D."/>
            <person name="Savage R."/>
            <person name="Osoegawa K."/>
            <person name="de Jong P."/>
            <person name="Grimwood J."/>
            <person name="Chapman J.A."/>
            <person name="Shapiro H."/>
            <person name="Aerts A."/>
            <person name="Otillar R.P."/>
            <person name="Terry A.Y."/>
            <person name="Boore J.L."/>
            <person name="Grigoriev I.V."/>
            <person name="Lindberg D.R."/>
            <person name="Seaver E.C."/>
            <person name="Weisblat D.A."/>
            <person name="Putnam N.H."/>
            <person name="Rokhsar D.S."/>
        </authorList>
    </citation>
    <scope>NUCLEOTIDE SEQUENCE</scope>
    <source>
        <strain evidence="1 3">I ESC-2004</strain>
    </source>
</reference>
<dbReference type="OrthoDB" id="5545019at2759"/>
<keyword evidence="3" id="KW-1185">Reference proteome</keyword>
<organism evidence="1">
    <name type="scientific">Capitella teleta</name>
    <name type="common">Polychaete worm</name>
    <dbReference type="NCBI Taxonomy" id="283909"/>
    <lineage>
        <taxon>Eukaryota</taxon>
        <taxon>Metazoa</taxon>
        <taxon>Spiralia</taxon>
        <taxon>Lophotrochozoa</taxon>
        <taxon>Annelida</taxon>
        <taxon>Polychaeta</taxon>
        <taxon>Sedentaria</taxon>
        <taxon>Scolecida</taxon>
        <taxon>Capitellidae</taxon>
        <taxon>Capitella</taxon>
    </lineage>
</organism>
<dbReference type="AlphaFoldDB" id="R7V1H4"/>
<dbReference type="EMBL" id="KB295771">
    <property type="protein sequence ID" value="ELU12673.1"/>
    <property type="molecule type" value="Genomic_DNA"/>
</dbReference>
<reference evidence="2" key="3">
    <citation type="submission" date="2015-06" db="UniProtKB">
        <authorList>
            <consortium name="EnsemblMetazoa"/>
        </authorList>
    </citation>
    <scope>IDENTIFICATION</scope>
</reference>
<evidence type="ECO:0000313" key="1">
    <source>
        <dbReference type="EMBL" id="ELU12673.1"/>
    </source>
</evidence>
<reference evidence="3" key="1">
    <citation type="submission" date="2012-12" db="EMBL/GenBank/DDBJ databases">
        <authorList>
            <person name="Hellsten U."/>
            <person name="Grimwood J."/>
            <person name="Chapman J.A."/>
            <person name="Shapiro H."/>
            <person name="Aerts A."/>
            <person name="Otillar R.P."/>
            <person name="Terry A.Y."/>
            <person name="Boore J.L."/>
            <person name="Simakov O."/>
            <person name="Marletaz F."/>
            <person name="Cho S.-J."/>
            <person name="Edsinger-Gonzales E."/>
            <person name="Havlak P."/>
            <person name="Kuo D.-H."/>
            <person name="Larsson T."/>
            <person name="Lv J."/>
            <person name="Arendt D."/>
            <person name="Savage R."/>
            <person name="Osoegawa K."/>
            <person name="de Jong P."/>
            <person name="Lindberg D.R."/>
            <person name="Seaver E.C."/>
            <person name="Weisblat D.A."/>
            <person name="Putnam N.H."/>
            <person name="Grigoriev I.V."/>
            <person name="Rokhsar D.S."/>
        </authorList>
    </citation>
    <scope>NUCLEOTIDE SEQUENCE</scope>
    <source>
        <strain evidence="3">I ESC-2004</strain>
    </source>
</reference>
<evidence type="ECO:0000313" key="2">
    <source>
        <dbReference type="EnsemblMetazoa" id="CapteP202639"/>
    </source>
</evidence>